<proteinExistence type="predicted"/>
<dbReference type="InterPro" id="IPR002731">
    <property type="entry name" value="ATPase_BadF"/>
</dbReference>
<dbReference type="AlphaFoldDB" id="A0A850ENV5"/>
<dbReference type="PANTHER" id="PTHR43190">
    <property type="entry name" value="N-ACETYL-D-GLUCOSAMINE KINASE"/>
    <property type="match status" value="1"/>
</dbReference>
<dbReference type="Proteomes" id="UP000564806">
    <property type="component" value="Unassembled WGS sequence"/>
</dbReference>
<sequence length="328" mass="36107">MLENQEVVIGVDGGGTHTRVMISSLDGRVLSYVESGAAWVHKDLQATHNVKQGIQEALQAADRTLDDVSGLAAGIAGYDSEEDLEWVKALTDLEGLNCPKWHYNDAVAAHYGALLTKPGIVALSGTGSIIVALKEDGQLIRNYDFHHYTRSGARFLAYDAVYEVLAGHTDGTDQELIEEMLRHWDVSTVQELWLLGQRGFTPDRRDRDRKFERFTPFITEAASKGSSLAGRVSDRAIYQLKVGIELVAPYLTSDTVPVAFIGSVINSSYFKDKLPVLLSNGRNKVFSIVEPRFTPVTGSVLYAISRVSGDGIQERLLCNLEKSVHTRP</sequence>
<evidence type="ECO:0000259" key="1">
    <source>
        <dbReference type="Pfam" id="PF01869"/>
    </source>
</evidence>
<dbReference type="InterPro" id="IPR043129">
    <property type="entry name" value="ATPase_NBD"/>
</dbReference>
<dbReference type="EMBL" id="JABWCS010000217">
    <property type="protein sequence ID" value="NUU62953.1"/>
    <property type="molecule type" value="Genomic_DNA"/>
</dbReference>
<comment type="caution">
    <text evidence="2">The sequence shown here is derived from an EMBL/GenBank/DDBJ whole genome shotgun (WGS) entry which is preliminary data.</text>
</comment>
<dbReference type="InterPro" id="IPR052519">
    <property type="entry name" value="Euk-type_GlcNAc_Kinase"/>
</dbReference>
<dbReference type="RefSeq" id="WP_175373399.1">
    <property type="nucleotide sequence ID" value="NZ_JABWCS010000217.1"/>
</dbReference>
<dbReference type="SUPFAM" id="SSF53067">
    <property type="entry name" value="Actin-like ATPase domain"/>
    <property type="match status" value="1"/>
</dbReference>
<dbReference type="PANTHER" id="PTHR43190:SF3">
    <property type="entry name" value="N-ACETYL-D-GLUCOSAMINE KINASE"/>
    <property type="match status" value="1"/>
</dbReference>
<protein>
    <submittedName>
        <fullName evidence="2">ATPase</fullName>
    </submittedName>
</protein>
<accession>A0A850ENV5</accession>
<dbReference type="Gene3D" id="3.30.420.40">
    <property type="match status" value="2"/>
</dbReference>
<gene>
    <name evidence="2" type="ORF">HPT30_21625</name>
</gene>
<feature type="domain" description="ATPase BadF/BadG/BcrA/BcrD type" evidence="1">
    <location>
        <begin position="9"/>
        <end position="138"/>
    </location>
</feature>
<organism evidence="2 3">
    <name type="scientific">Paenibacillus agri</name>
    <dbReference type="NCBI Taxonomy" id="2744309"/>
    <lineage>
        <taxon>Bacteria</taxon>
        <taxon>Bacillati</taxon>
        <taxon>Bacillota</taxon>
        <taxon>Bacilli</taxon>
        <taxon>Bacillales</taxon>
        <taxon>Paenibacillaceae</taxon>
        <taxon>Paenibacillus</taxon>
    </lineage>
</organism>
<evidence type="ECO:0000313" key="2">
    <source>
        <dbReference type="EMBL" id="NUU62953.1"/>
    </source>
</evidence>
<dbReference type="Pfam" id="PF01869">
    <property type="entry name" value="BcrAD_BadFG"/>
    <property type="match status" value="1"/>
</dbReference>
<name>A0A850ENV5_9BACL</name>
<reference evidence="2" key="1">
    <citation type="submission" date="2020-06" db="EMBL/GenBank/DDBJ databases">
        <title>Paenibacillus sp. nov., isolated from soil.</title>
        <authorList>
            <person name="Seo Y.L."/>
        </authorList>
    </citation>
    <scope>NUCLEOTIDE SEQUENCE [LARGE SCALE GENOMIC DNA]</scope>
    <source>
        <strain evidence="2">JW14</strain>
    </source>
</reference>
<evidence type="ECO:0000313" key="3">
    <source>
        <dbReference type="Proteomes" id="UP000564806"/>
    </source>
</evidence>
<keyword evidence="3" id="KW-1185">Reference proteome</keyword>